<evidence type="ECO:0000313" key="9">
    <source>
        <dbReference type="Proteomes" id="UP000095192"/>
    </source>
</evidence>
<evidence type="ECO:0000256" key="7">
    <source>
        <dbReference type="SAM" id="Phobius"/>
    </source>
</evidence>
<dbReference type="SUPFAM" id="SSF103473">
    <property type="entry name" value="MFS general substrate transporter"/>
    <property type="match status" value="1"/>
</dbReference>
<dbReference type="Gene3D" id="1.20.1250.20">
    <property type="entry name" value="MFS general substrate transporter like domains"/>
    <property type="match status" value="1"/>
</dbReference>
<feature type="compositionally biased region" description="Basic and acidic residues" evidence="6">
    <location>
        <begin position="1"/>
        <end position="12"/>
    </location>
</feature>
<evidence type="ECO:0000256" key="2">
    <source>
        <dbReference type="ARBA" id="ARBA00022692"/>
    </source>
</evidence>
<proteinExistence type="predicted"/>
<evidence type="ECO:0000256" key="1">
    <source>
        <dbReference type="ARBA" id="ARBA00004141"/>
    </source>
</evidence>
<dbReference type="VEuPathDB" id="ToxoDB:cyc_01062"/>
<keyword evidence="3 7" id="KW-1133">Transmembrane helix</keyword>
<feature type="transmembrane region" description="Helical" evidence="7">
    <location>
        <begin position="192"/>
        <end position="212"/>
    </location>
</feature>
<dbReference type="Proteomes" id="UP000095192">
    <property type="component" value="Unassembled WGS sequence"/>
</dbReference>
<comment type="subcellular location">
    <subcellularLocation>
        <location evidence="1">Membrane</location>
        <topology evidence="1">Multi-pass membrane protein</topology>
    </subcellularLocation>
</comment>
<feature type="coiled-coil region" evidence="5">
    <location>
        <begin position="115"/>
        <end position="142"/>
    </location>
</feature>
<dbReference type="EMBL" id="JROU02001670">
    <property type="protein sequence ID" value="OEH75673.1"/>
    <property type="molecule type" value="Genomic_DNA"/>
</dbReference>
<reference evidence="8 9" key="1">
    <citation type="journal article" date="2016" name="BMC Genomics">
        <title>Comparative genomics reveals Cyclospora cayetanensis possesses coccidia-like metabolism and invasion components but unique surface antigens.</title>
        <authorList>
            <person name="Liu S."/>
            <person name="Wang L."/>
            <person name="Zheng H."/>
            <person name="Xu Z."/>
            <person name="Roellig D.M."/>
            <person name="Li N."/>
            <person name="Frace M.A."/>
            <person name="Tang K."/>
            <person name="Arrowood M.J."/>
            <person name="Moss D.M."/>
            <person name="Zhang L."/>
            <person name="Feng Y."/>
            <person name="Xiao L."/>
        </authorList>
    </citation>
    <scope>NUCLEOTIDE SEQUENCE [LARGE SCALE GENOMIC DNA]</scope>
    <source>
        <strain evidence="8 9">CHN_HEN01</strain>
    </source>
</reference>
<feature type="transmembrane region" description="Helical" evidence="7">
    <location>
        <begin position="224"/>
        <end position="249"/>
    </location>
</feature>
<dbReference type="AlphaFoldDB" id="A0A1D3CWU4"/>
<dbReference type="InParanoid" id="A0A1D3CWU4"/>
<keyword evidence="4 7" id="KW-0472">Membrane</keyword>
<evidence type="ECO:0000256" key="6">
    <source>
        <dbReference type="SAM" id="MobiDB-lite"/>
    </source>
</evidence>
<dbReference type="InterPro" id="IPR036259">
    <property type="entry name" value="MFS_trans_sf"/>
</dbReference>
<evidence type="ECO:0000256" key="3">
    <source>
        <dbReference type="ARBA" id="ARBA00022989"/>
    </source>
</evidence>
<evidence type="ECO:0000256" key="4">
    <source>
        <dbReference type="ARBA" id="ARBA00023136"/>
    </source>
</evidence>
<dbReference type="PANTHER" id="PTHR43184:SF12">
    <property type="entry name" value="SUGAR PHOSPHATE EXCHANGER 3"/>
    <property type="match status" value="1"/>
</dbReference>
<gene>
    <name evidence="8" type="ORF">cyc_01062</name>
</gene>
<keyword evidence="5" id="KW-0175">Coiled coil</keyword>
<keyword evidence="2 7" id="KW-0812">Transmembrane</keyword>
<sequence>MRVSPRQEEQTHQEGGVSAAPLRRLDPSLVAVSAPAAEGGMLEVQGEVSLQPVALQFQQQQQPLQQQLQRLLEKQSKPEDHRGETAAAQAAAAVADAAAESDGDSQWSLTLLRLELQQQEELRRLQKQHAEQTEAAAAALAEAASVAAAAEKHQVQLLLMCMLLVGFFVAAPDSILGASAAQDVAELNGLPAASVSSTAALINAMGAVGALLQGNLTAAISEAYGWDVLFGMLCVFAVFSGLLLLPAALAELKKKPASQ</sequence>
<organism evidence="8 9">
    <name type="scientific">Cyclospora cayetanensis</name>
    <dbReference type="NCBI Taxonomy" id="88456"/>
    <lineage>
        <taxon>Eukaryota</taxon>
        <taxon>Sar</taxon>
        <taxon>Alveolata</taxon>
        <taxon>Apicomplexa</taxon>
        <taxon>Conoidasida</taxon>
        <taxon>Coccidia</taxon>
        <taxon>Eucoccidiorida</taxon>
        <taxon>Eimeriorina</taxon>
        <taxon>Eimeriidae</taxon>
        <taxon>Cyclospora</taxon>
    </lineage>
</organism>
<protein>
    <submittedName>
        <fullName evidence="8">Major facilitator superfamily</fullName>
    </submittedName>
</protein>
<accession>A0A1D3CWU4</accession>
<evidence type="ECO:0000313" key="8">
    <source>
        <dbReference type="EMBL" id="OEH75673.1"/>
    </source>
</evidence>
<keyword evidence="9" id="KW-1185">Reference proteome</keyword>
<dbReference type="GO" id="GO:0016020">
    <property type="term" value="C:membrane"/>
    <property type="evidence" value="ECO:0007669"/>
    <property type="project" value="UniProtKB-SubCell"/>
</dbReference>
<feature type="region of interest" description="Disordered" evidence="6">
    <location>
        <begin position="1"/>
        <end position="25"/>
    </location>
</feature>
<name>A0A1D3CWU4_9EIME</name>
<evidence type="ECO:0000256" key="5">
    <source>
        <dbReference type="SAM" id="Coils"/>
    </source>
</evidence>
<comment type="caution">
    <text evidence="8">The sequence shown here is derived from an EMBL/GenBank/DDBJ whole genome shotgun (WGS) entry which is preliminary data.</text>
</comment>
<dbReference type="PANTHER" id="PTHR43184">
    <property type="entry name" value="MAJOR FACILITATOR SUPERFAMILY TRANSPORTER 16, ISOFORM B"/>
    <property type="match status" value="1"/>
</dbReference>
<feature type="transmembrane region" description="Helical" evidence="7">
    <location>
        <begin position="157"/>
        <end position="180"/>
    </location>
</feature>